<keyword evidence="4" id="KW-0067">ATP-binding</keyword>
<evidence type="ECO:0000256" key="5">
    <source>
        <dbReference type="ARBA" id="ARBA00037982"/>
    </source>
</evidence>
<evidence type="ECO:0000313" key="7">
    <source>
        <dbReference type="EMBL" id="GMS86347.1"/>
    </source>
</evidence>
<accession>A0AAV5SU73</accession>
<dbReference type="Gene3D" id="1.10.510.10">
    <property type="entry name" value="Transferase(Phosphotransferase) domain 1"/>
    <property type="match status" value="1"/>
</dbReference>
<dbReference type="PANTHER" id="PTHR11042:SF91">
    <property type="entry name" value="EUKARYOTIC TRANSLATION INITIATION FACTOR 2-ALPHA KINASE"/>
    <property type="match status" value="1"/>
</dbReference>
<dbReference type="SMART" id="SM00220">
    <property type="entry name" value="S_TKc"/>
    <property type="match status" value="1"/>
</dbReference>
<dbReference type="InterPro" id="IPR050339">
    <property type="entry name" value="CC_SR_Kinase"/>
</dbReference>
<keyword evidence="8" id="KW-1185">Reference proteome</keyword>
<feature type="non-terminal residue" evidence="7">
    <location>
        <position position="190"/>
    </location>
</feature>
<comment type="similarity">
    <text evidence="5">Belongs to the protein kinase superfamily. Ser/Thr protein kinase family. GCN2 subfamily.</text>
</comment>
<sequence length="190" mass="22248">NFKEDDVFVYIQMKLYEKSLAGWLKELPSFRPRPQMKSWFKQIVTAVQYLHEKEIIHRDLKPDNIMFVENDRIKLCDLGIATERTFENGEEISTLRSHIYTALYMSPEQKSSIPIYSSKTDIFALGLILSELCVVMNDDERKKIFDGYRKGESQKHIFDDEETAKFVAFIAEQNSKKRPTCGVILDHPFL</sequence>
<dbReference type="GO" id="GO:0005634">
    <property type="term" value="C:nucleus"/>
    <property type="evidence" value="ECO:0007669"/>
    <property type="project" value="TreeGrafter"/>
</dbReference>
<dbReference type="Proteomes" id="UP001432027">
    <property type="component" value="Unassembled WGS sequence"/>
</dbReference>
<dbReference type="InterPro" id="IPR008271">
    <property type="entry name" value="Ser/Thr_kinase_AS"/>
</dbReference>
<evidence type="ECO:0000256" key="4">
    <source>
        <dbReference type="ARBA" id="ARBA00022840"/>
    </source>
</evidence>
<dbReference type="PROSITE" id="PS50011">
    <property type="entry name" value="PROTEIN_KINASE_DOM"/>
    <property type="match status" value="1"/>
</dbReference>
<dbReference type="PROSITE" id="PS00108">
    <property type="entry name" value="PROTEIN_KINASE_ST"/>
    <property type="match status" value="1"/>
</dbReference>
<dbReference type="Pfam" id="PF00069">
    <property type="entry name" value="Pkinase"/>
    <property type="match status" value="1"/>
</dbReference>
<evidence type="ECO:0000256" key="3">
    <source>
        <dbReference type="ARBA" id="ARBA00022777"/>
    </source>
</evidence>
<dbReference type="InterPro" id="IPR000719">
    <property type="entry name" value="Prot_kinase_dom"/>
</dbReference>
<dbReference type="InterPro" id="IPR011009">
    <property type="entry name" value="Kinase-like_dom_sf"/>
</dbReference>
<keyword evidence="3" id="KW-0418">Kinase</keyword>
<keyword evidence="2" id="KW-0547">Nucleotide-binding</keyword>
<dbReference type="FunFam" id="1.10.510.10:FF:001020">
    <property type="entry name" value="Transmembrane ion channel"/>
    <property type="match status" value="1"/>
</dbReference>
<organism evidence="7 8">
    <name type="scientific">Pristionchus entomophagus</name>
    <dbReference type="NCBI Taxonomy" id="358040"/>
    <lineage>
        <taxon>Eukaryota</taxon>
        <taxon>Metazoa</taxon>
        <taxon>Ecdysozoa</taxon>
        <taxon>Nematoda</taxon>
        <taxon>Chromadorea</taxon>
        <taxon>Rhabditida</taxon>
        <taxon>Rhabditina</taxon>
        <taxon>Diplogasteromorpha</taxon>
        <taxon>Diplogasteroidea</taxon>
        <taxon>Neodiplogasteridae</taxon>
        <taxon>Pristionchus</taxon>
    </lineage>
</organism>
<feature type="non-terminal residue" evidence="7">
    <location>
        <position position="1"/>
    </location>
</feature>
<proteinExistence type="inferred from homology"/>
<keyword evidence="1" id="KW-0808">Transferase</keyword>
<evidence type="ECO:0000256" key="1">
    <source>
        <dbReference type="ARBA" id="ARBA00022679"/>
    </source>
</evidence>
<dbReference type="SUPFAM" id="SSF56112">
    <property type="entry name" value="Protein kinase-like (PK-like)"/>
    <property type="match status" value="1"/>
</dbReference>
<reference evidence="7" key="1">
    <citation type="submission" date="2023-10" db="EMBL/GenBank/DDBJ databases">
        <title>Genome assembly of Pristionchus species.</title>
        <authorList>
            <person name="Yoshida K."/>
            <person name="Sommer R.J."/>
        </authorList>
    </citation>
    <scope>NUCLEOTIDE SEQUENCE</scope>
    <source>
        <strain evidence="7">RS0144</strain>
    </source>
</reference>
<gene>
    <name evidence="7" type="ORF">PENTCL1PPCAC_8522</name>
</gene>
<evidence type="ECO:0000259" key="6">
    <source>
        <dbReference type="PROSITE" id="PS50011"/>
    </source>
</evidence>
<dbReference type="EMBL" id="BTSX01000002">
    <property type="protein sequence ID" value="GMS86347.1"/>
    <property type="molecule type" value="Genomic_DNA"/>
</dbReference>
<evidence type="ECO:0000313" key="8">
    <source>
        <dbReference type="Proteomes" id="UP001432027"/>
    </source>
</evidence>
<feature type="domain" description="Protein kinase" evidence="6">
    <location>
        <begin position="1"/>
        <end position="190"/>
    </location>
</feature>
<dbReference type="AlphaFoldDB" id="A0AAV5SU73"/>
<dbReference type="GO" id="GO:0005737">
    <property type="term" value="C:cytoplasm"/>
    <property type="evidence" value="ECO:0007669"/>
    <property type="project" value="TreeGrafter"/>
</dbReference>
<dbReference type="GO" id="GO:0005524">
    <property type="term" value="F:ATP binding"/>
    <property type="evidence" value="ECO:0007669"/>
    <property type="project" value="UniProtKB-KW"/>
</dbReference>
<protein>
    <recommendedName>
        <fullName evidence="6">Protein kinase domain-containing protein</fullName>
    </recommendedName>
</protein>
<comment type="caution">
    <text evidence="7">The sequence shown here is derived from an EMBL/GenBank/DDBJ whole genome shotgun (WGS) entry which is preliminary data.</text>
</comment>
<name>A0AAV5SU73_9BILA</name>
<evidence type="ECO:0000256" key="2">
    <source>
        <dbReference type="ARBA" id="ARBA00022741"/>
    </source>
</evidence>
<dbReference type="GO" id="GO:0004694">
    <property type="term" value="F:eukaryotic translation initiation factor 2alpha kinase activity"/>
    <property type="evidence" value="ECO:0007669"/>
    <property type="project" value="TreeGrafter"/>
</dbReference>
<dbReference type="PANTHER" id="PTHR11042">
    <property type="entry name" value="EUKARYOTIC TRANSLATION INITIATION FACTOR 2-ALPHA KINASE EIF2-ALPHA KINASE -RELATED"/>
    <property type="match status" value="1"/>
</dbReference>